<evidence type="ECO:0000256" key="4">
    <source>
        <dbReference type="ARBA" id="ARBA00022723"/>
    </source>
</evidence>
<comment type="subcellular location">
    <subcellularLocation>
        <location evidence="1">Cell envelope</location>
    </subcellularLocation>
</comment>
<dbReference type="PANTHER" id="PTHR35038:SF8">
    <property type="entry name" value="C-TYPE POLYHEME CYTOCHROME OMCC"/>
    <property type="match status" value="1"/>
</dbReference>
<dbReference type="Gene3D" id="1.10.1130.10">
    <property type="entry name" value="Flavocytochrome C3, Chain A"/>
    <property type="match status" value="1"/>
</dbReference>
<dbReference type="InterPro" id="IPR005126">
    <property type="entry name" value="NapC/NirT_cyt_c_N"/>
</dbReference>
<dbReference type="PANTHER" id="PTHR35038">
    <property type="entry name" value="DISSIMILATORY SULFITE REDUCTASE SIRA"/>
    <property type="match status" value="1"/>
</dbReference>
<dbReference type="Pfam" id="PF03264">
    <property type="entry name" value="Cytochrom_NNT"/>
    <property type="match status" value="1"/>
</dbReference>
<dbReference type="InterPro" id="IPR038266">
    <property type="entry name" value="NapC/NirT_cytc_sf"/>
</dbReference>
<dbReference type="GO" id="GO:0030313">
    <property type="term" value="C:cell envelope"/>
    <property type="evidence" value="ECO:0007669"/>
    <property type="project" value="UniProtKB-SubCell"/>
</dbReference>
<keyword evidence="3" id="KW-0349">Heme</keyword>
<name>A0A1T4MSA1_9FIRM</name>
<dbReference type="GO" id="GO:0016491">
    <property type="term" value="F:oxidoreductase activity"/>
    <property type="evidence" value="ECO:0007669"/>
    <property type="project" value="TreeGrafter"/>
</dbReference>
<feature type="domain" description="NapC/NirT cytochrome c N-terminal" evidence="8">
    <location>
        <begin position="10"/>
        <end position="86"/>
    </location>
</feature>
<reference evidence="11" key="1">
    <citation type="submission" date="2017-02" db="EMBL/GenBank/DDBJ databases">
        <authorList>
            <person name="Varghese N."/>
            <person name="Submissions S."/>
        </authorList>
    </citation>
    <scope>NUCLEOTIDE SEQUENCE [LARGE SCALE GENOMIC DNA]</scope>
    <source>
        <strain evidence="11">DSM 16521</strain>
    </source>
</reference>
<keyword evidence="7" id="KW-0408">Iron</keyword>
<dbReference type="EMBL" id="FUXM01000005">
    <property type="protein sequence ID" value="SJZ69717.1"/>
    <property type="molecule type" value="Genomic_DNA"/>
</dbReference>
<dbReference type="Pfam" id="PF14522">
    <property type="entry name" value="Cytochrome_C7"/>
    <property type="match status" value="1"/>
</dbReference>
<keyword evidence="5" id="KW-0732">Signal</keyword>
<evidence type="ECO:0000313" key="10">
    <source>
        <dbReference type="EMBL" id="SJZ69717.1"/>
    </source>
</evidence>
<evidence type="ECO:0000256" key="6">
    <source>
        <dbReference type="ARBA" id="ARBA00022982"/>
    </source>
</evidence>
<protein>
    <submittedName>
        <fullName evidence="10">Tetraheme cytochrome c subunit of nitrate or TMAO reductase</fullName>
    </submittedName>
</protein>
<organism evidence="10 11">
    <name type="scientific">Carboxydocella sporoproducens DSM 16521</name>
    <dbReference type="NCBI Taxonomy" id="1121270"/>
    <lineage>
        <taxon>Bacteria</taxon>
        <taxon>Bacillati</taxon>
        <taxon>Bacillota</taxon>
        <taxon>Clostridia</taxon>
        <taxon>Eubacteriales</taxon>
        <taxon>Clostridiales Family XVI. Incertae Sedis</taxon>
        <taxon>Carboxydocella</taxon>
    </lineage>
</organism>
<dbReference type="Proteomes" id="UP000189933">
    <property type="component" value="Unassembled WGS sequence"/>
</dbReference>
<dbReference type="Gene3D" id="1.10.3820.10">
    <property type="entry name" value="Di-heme elbow motif domain"/>
    <property type="match status" value="1"/>
</dbReference>
<dbReference type="AlphaFoldDB" id="A0A1T4MSA1"/>
<gene>
    <name evidence="10" type="ORF">SAMN02745885_00682</name>
</gene>
<evidence type="ECO:0000313" key="11">
    <source>
        <dbReference type="Proteomes" id="UP000189933"/>
    </source>
</evidence>
<dbReference type="InterPro" id="IPR029467">
    <property type="entry name" value="Cyt_c7-like"/>
</dbReference>
<evidence type="ECO:0000259" key="9">
    <source>
        <dbReference type="Pfam" id="PF14522"/>
    </source>
</evidence>
<dbReference type="OrthoDB" id="9791652at2"/>
<proteinExistence type="predicted"/>
<evidence type="ECO:0000256" key="2">
    <source>
        <dbReference type="ARBA" id="ARBA00022448"/>
    </source>
</evidence>
<evidence type="ECO:0000256" key="5">
    <source>
        <dbReference type="ARBA" id="ARBA00022729"/>
    </source>
</evidence>
<evidence type="ECO:0000259" key="8">
    <source>
        <dbReference type="Pfam" id="PF03264"/>
    </source>
</evidence>
<keyword evidence="4" id="KW-0479">Metal-binding</keyword>
<accession>A0A1T4MSA1</accession>
<dbReference type="RefSeq" id="WP_078664792.1">
    <property type="nucleotide sequence ID" value="NZ_FUXM01000005.1"/>
</dbReference>
<dbReference type="GO" id="GO:0046872">
    <property type="term" value="F:metal ion binding"/>
    <property type="evidence" value="ECO:0007669"/>
    <property type="project" value="UniProtKB-KW"/>
</dbReference>
<sequence length="222" mass="24952">MLTAQNLKKIILVSGFLLIVILAGASYYTSKPQFCASCHLMEPIYQSWTQSAHKDVECYACHAEPGFAGVVKAKISGVRELMITLLNLEPRLQATVKNERCQSCHQQWPAELKNMPGIIYNHEKHSRGYNCTLCHSGVAHGSRARLKMKDCLTCHRVKGAGKAPVDDCLKCHRDPNSLKPRNHQEPAWAITHGREYRRDKNNCLACHRPATNLCQQCHPAPK</sequence>
<evidence type="ECO:0000256" key="3">
    <source>
        <dbReference type="ARBA" id="ARBA00022617"/>
    </source>
</evidence>
<feature type="domain" description="Cytochrome c7-like" evidence="9">
    <location>
        <begin position="120"/>
        <end position="173"/>
    </location>
</feature>
<keyword evidence="2" id="KW-0813">Transport</keyword>
<keyword evidence="6" id="KW-0249">Electron transport</keyword>
<dbReference type="InterPro" id="IPR036280">
    <property type="entry name" value="Multihaem_cyt_sf"/>
</dbReference>
<dbReference type="InterPro" id="IPR051829">
    <property type="entry name" value="Multiheme_Cytochr_ET"/>
</dbReference>
<evidence type="ECO:0000256" key="1">
    <source>
        <dbReference type="ARBA" id="ARBA00004196"/>
    </source>
</evidence>
<dbReference type="SUPFAM" id="SSF48695">
    <property type="entry name" value="Multiheme cytochromes"/>
    <property type="match status" value="1"/>
</dbReference>
<keyword evidence="11" id="KW-1185">Reference proteome</keyword>
<evidence type="ECO:0000256" key="7">
    <source>
        <dbReference type="ARBA" id="ARBA00023004"/>
    </source>
</evidence>